<feature type="region of interest" description="Disordered" evidence="1">
    <location>
        <begin position="9"/>
        <end position="38"/>
    </location>
</feature>
<feature type="compositionally biased region" description="Polar residues" evidence="1">
    <location>
        <begin position="22"/>
        <end position="32"/>
    </location>
</feature>
<sequence>MSLTQYADKKAIPHRAQCQHIPANNSGKNPRTASALRSRRDPSFVALGSSIAGAYDSYRPDVAYLHATPTVVVISDGGFVLTTSYHTGQDFYSAPHLARAVIEGVVVVAVWRPRA</sequence>
<reference evidence="2" key="1">
    <citation type="submission" date="2018-05" db="EMBL/GenBank/DDBJ databases">
        <authorList>
            <person name="Lanie J.A."/>
            <person name="Ng W.-L."/>
            <person name="Kazmierczak K.M."/>
            <person name="Andrzejewski T.M."/>
            <person name="Davidsen T.M."/>
            <person name="Wayne K.J."/>
            <person name="Tettelin H."/>
            <person name="Glass J.I."/>
            <person name="Rusch D."/>
            <person name="Podicherti R."/>
            <person name="Tsui H.-C.T."/>
            <person name="Winkler M.E."/>
        </authorList>
    </citation>
    <scope>NUCLEOTIDE SEQUENCE</scope>
</reference>
<dbReference type="AlphaFoldDB" id="A0A381Q0N0"/>
<proteinExistence type="predicted"/>
<evidence type="ECO:0000256" key="1">
    <source>
        <dbReference type="SAM" id="MobiDB-lite"/>
    </source>
</evidence>
<gene>
    <name evidence="2" type="ORF">METZ01_LOCUS25278</name>
</gene>
<name>A0A381Q0N0_9ZZZZ</name>
<protein>
    <submittedName>
        <fullName evidence="2">Uncharacterized protein</fullName>
    </submittedName>
</protein>
<evidence type="ECO:0000313" key="2">
    <source>
        <dbReference type="EMBL" id="SUZ72424.1"/>
    </source>
</evidence>
<dbReference type="EMBL" id="UINC01001150">
    <property type="protein sequence ID" value="SUZ72424.1"/>
    <property type="molecule type" value="Genomic_DNA"/>
</dbReference>
<organism evidence="2">
    <name type="scientific">marine metagenome</name>
    <dbReference type="NCBI Taxonomy" id="408172"/>
    <lineage>
        <taxon>unclassified sequences</taxon>
        <taxon>metagenomes</taxon>
        <taxon>ecological metagenomes</taxon>
    </lineage>
</organism>
<accession>A0A381Q0N0</accession>